<gene>
    <name evidence="1" type="ORF">JOB18_018218</name>
</gene>
<sequence length="118" mass="12924">MRLGAAAMASVVAGAPLWSVPRGVNQRPERSPDVFHQVPRISNTGHSLCFPVTHTAVVTLLGTSYKTKTHPGLSAPWLLSVFSLSCTRPLECHKLILCAAHQQDPSKKHFWISPLFTQ</sequence>
<keyword evidence="2" id="KW-1185">Reference proteome</keyword>
<comment type="caution">
    <text evidence="1">The sequence shown here is derived from an EMBL/GenBank/DDBJ whole genome shotgun (WGS) entry which is preliminary data.</text>
</comment>
<protein>
    <recommendedName>
        <fullName evidence="3">Secreted protein</fullName>
    </recommendedName>
</protein>
<name>A0AAV6S5X9_SOLSE</name>
<dbReference type="AlphaFoldDB" id="A0AAV6S5X9"/>
<evidence type="ECO:0000313" key="2">
    <source>
        <dbReference type="Proteomes" id="UP000693946"/>
    </source>
</evidence>
<proteinExistence type="predicted"/>
<dbReference type="Proteomes" id="UP000693946">
    <property type="component" value="Linkage Group LG15"/>
</dbReference>
<accession>A0AAV6S5X9</accession>
<dbReference type="EMBL" id="JAGKHQ010000007">
    <property type="protein sequence ID" value="KAG7512055.1"/>
    <property type="molecule type" value="Genomic_DNA"/>
</dbReference>
<organism evidence="1 2">
    <name type="scientific">Solea senegalensis</name>
    <name type="common">Senegalese sole</name>
    <dbReference type="NCBI Taxonomy" id="28829"/>
    <lineage>
        <taxon>Eukaryota</taxon>
        <taxon>Metazoa</taxon>
        <taxon>Chordata</taxon>
        <taxon>Craniata</taxon>
        <taxon>Vertebrata</taxon>
        <taxon>Euteleostomi</taxon>
        <taxon>Actinopterygii</taxon>
        <taxon>Neopterygii</taxon>
        <taxon>Teleostei</taxon>
        <taxon>Neoteleostei</taxon>
        <taxon>Acanthomorphata</taxon>
        <taxon>Carangaria</taxon>
        <taxon>Pleuronectiformes</taxon>
        <taxon>Pleuronectoidei</taxon>
        <taxon>Soleidae</taxon>
        <taxon>Solea</taxon>
    </lineage>
</organism>
<evidence type="ECO:0008006" key="3">
    <source>
        <dbReference type="Google" id="ProtNLM"/>
    </source>
</evidence>
<reference evidence="1 2" key="1">
    <citation type="journal article" date="2021" name="Sci. Rep.">
        <title>Chromosome anchoring in Senegalese sole (Solea senegalensis) reveals sex-associated markers and genome rearrangements in flatfish.</title>
        <authorList>
            <person name="Guerrero-Cozar I."/>
            <person name="Gomez-Garrido J."/>
            <person name="Berbel C."/>
            <person name="Martinez-Blanch J.F."/>
            <person name="Alioto T."/>
            <person name="Claros M.G."/>
            <person name="Gagnaire P.A."/>
            <person name="Manchado M."/>
        </authorList>
    </citation>
    <scope>NUCLEOTIDE SEQUENCE [LARGE SCALE GENOMIC DNA]</scope>
    <source>
        <strain evidence="1">Sse05_10M</strain>
    </source>
</reference>
<evidence type="ECO:0000313" key="1">
    <source>
        <dbReference type="EMBL" id="KAG7512055.1"/>
    </source>
</evidence>